<dbReference type="Proteomes" id="UP000077786">
    <property type="component" value="Unassembled WGS sequence"/>
</dbReference>
<reference evidence="2" key="1">
    <citation type="journal article" date="2014" name="Int. J. Syst. Evol. Microbiol.">
        <title>Complete genome sequence of Corynebacterium casei LMG S-19264T (=DSM 44701T), isolated from a smear-ripened cheese.</title>
        <authorList>
            <consortium name="US DOE Joint Genome Institute (JGI-PGF)"/>
            <person name="Walter F."/>
            <person name="Albersmeier A."/>
            <person name="Kalinowski J."/>
            <person name="Ruckert C."/>
        </authorList>
    </citation>
    <scope>NUCLEOTIDE SEQUENCE</scope>
    <source>
        <strain evidence="2">NBRC 3267</strain>
    </source>
</reference>
<name>A0A1B6VHC9_9PROT</name>
<organism evidence="3 4">
    <name type="scientific">Gluconobacter cerinus</name>
    <dbReference type="NCBI Taxonomy" id="38307"/>
    <lineage>
        <taxon>Bacteria</taxon>
        <taxon>Pseudomonadati</taxon>
        <taxon>Pseudomonadota</taxon>
        <taxon>Alphaproteobacteria</taxon>
        <taxon>Acetobacterales</taxon>
        <taxon>Acetobacteraceae</taxon>
        <taxon>Gluconobacter</taxon>
    </lineage>
</organism>
<proteinExistence type="predicted"/>
<dbReference type="AlphaFoldDB" id="A0A1B6VHC9"/>
<evidence type="ECO:0000313" key="5">
    <source>
        <dbReference type="Proteomes" id="UP001156614"/>
    </source>
</evidence>
<dbReference type="PATRIC" id="fig|38307.3.peg.2886"/>
<protein>
    <submittedName>
        <fullName evidence="3">Uncharacterized protein</fullName>
    </submittedName>
</protein>
<evidence type="ECO:0000313" key="3">
    <source>
        <dbReference type="EMBL" id="OAJ66631.1"/>
    </source>
</evidence>
<evidence type="ECO:0000313" key="2">
    <source>
        <dbReference type="EMBL" id="GLQ63305.1"/>
    </source>
</evidence>
<dbReference type="EMBL" id="LUTU01000014">
    <property type="protein sequence ID" value="OAJ66631.1"/>
    <property type="molecule type" value="Genomic_DNA"/>
</dbReference>
<sequence length="67" mass="7870">MKPFRRPPISRRVWQRLGLTYLIALPMVFILFMHPPKSQNILIQALILLMIVTAARIMARIIIRTDD</sequence>
<keyword evidence="1" id="KW-0812">Transmembrane</keyword>
<reference evidence="3 4" key="2">
    <citation type="submission" date="2016-03" db="EMBL/GenBank/DDBJ databases">
        <title>Draft genome sequence of Gluconobacter cerinus strain CECT 9110.</title>
        <authorList>
            <person name="Sainz F."/>
            <person name="Mas A."/>
            <person name="Torija M.J."/>
        </authorList>
    </citation>
    <scope>NUCLEOTIDE SEQUENCE [LARGE SCALE GENOMIC DNA]</scope>
    <source>
        <strain evidence="3 4">CECT 9110</strain>
    </source>
</reference>
<keyword evidence="1" id="KW-1133">Transmembrane helix</keyword>
<dbReference type="EMBL" id="BSNU01000003">
    <property type="protein sequence ID" value="GLQ63305.1"/>
    <property type="molecule type" value="Genomic_DNA"/>
</dbReference>
<reference evidence="2" key="4">
    <citation type="submission" date="2023-01" db="EMBL/GenBank/DDBJ databases">
        <title>Draft genome sequence of Gluconobacter cerinus strain NBRC 3267.</title>
        <authorList>
            <person name="Sun Q."/>
            <person name="Mori K."/>
        </authorList>
    </citation>
    <scope>NUCLEOTIDE SEQUENCE</scope>
    <source>
        <strain evidence="2">NBRC 3267</strain>
    </source>
</reference>
<accession>A0A1B6VHC9</accession>
<evidence type="ECO:0000256" key="1">
    <source>
        <dbReference type="SAM" id="Phobius"/>
    </source>
</evidence>
<dbReference type="Proteomes" id="UP001156614">
    <property type="component" value="Unassembled WGS sequence"/>
</dbReference>
<evidence type="ECO:0000313" key="4">
    <source>
        <dbReference type="Proteomes" id="UP000077786"/>
    </source>
</evidence>
<keyword evidence="1" id="KW-0472">Membrane</keyword>
<comment type="caution">
    <text evidence="3">The sequence shown here is derived from an EMBL/GenBank/DDBJ whole genome shotgun (WGS) entry which is preliminary data.</text>
</comment>
<dbReference type="RefSeq" id="WP_064275240.1">
    <property type="nucleotide sequence ID" value="NZ_BEWM01000002.1"/>
</dbReference>
<reference evidence="5" key="3">
    <citation type="journal article" date="2019" name="Int. J. Syst. Evol. Microbiol.">
        <title>The Global Catalogue of Microorganisms (GCM) 10K type strain sequencing project: providing services to taxonomists for standard genome sequencing and annotation.</title>
        <authorList>
            <consortium name="The Broad Institute Genomics Platform"/>
            <consortium name="The Broad Institute Genome Sequencing Center for Infectious Disease"/>
            <person name="Wu L."/>
            <person name="Ma J."/>
        </authorList>
    </citation>
    <scope>NUCLEOTIDE SEQUENCE [LARGE SCALE GENOMIC DNA]</scope>
    <source>
        <strain evidence="5">NBRC 3267</strain>
    </source>
</reference>
<dbReference type="OrthoDB" id="7278513at2"/>
<feature type="transmembrane region" description="Helical" evidence="1">
    <location>
        <begin position="41"/>
        <end position="63"/>
    </location>
</feature>
<gene>
    <name evidence="3" type="ORF">A0123_02764</name>
    <name evidence="2" type="ORF">GCM10007867_21500</name>
</gene>
<keyword evidence="5" id="KW-1185">Reference proteome</keyword>
<feature type="transmembrane region" description="Helical" evidence="1">
    <location>
        <begin position="16"/>
        <end position="35"/>
    </location>
</feature>